<dbReference type="AlphaFoldDB" id="A0A6M0H410"/>
<feature type="signal peptide" evidence="1">
    <location>
        <begin position="1"/>
        <end position="25"/>
    </location>
</feature>
<evidence type="ECO:0000313" key="2">
    <source>
        <dbReference type="EMBL" id="NEU04591.1"/>
    </source>
</evidence>
<dbReference type="RefSeq" id="WP_199869641.1">
    <property type="nucleotide sequence ID" value="NZ_JAAGPU010000010.1"/>
</dbReference>
<sequence length="229" mass="24759">MKKFKSLILASAAIALFTFTGCSSNGEATKNEDAVKTVAPMEASFDVQDYDGTKFTASIPANWKVDETIAAPLVAFLNVDEASDAFTPNCNINILDVPKGALDNTDMNEYIKTIKEGFESQPKSGFTVTNSEVIDLPTGKGALIELDCNVSAESFEALEASGMVDKSLLEKFKTNGSLDELNEALSSKQIQIHIPQGDKIAIMAYSFNTDSTANNKELSTYIAHHIKIK</sequence>
<evidence type="ECO:0000256" key="1">
    <source>
        <dbReference type="SAM" id="SignalP"/>
    </source>
</evidence>
<feature type="chain" id="PRO_5039350478" description="DUF1795 domain-containing protein" evidence="1">
    <location>
        <begin position="26"/>
        <end position="229"/>
    </location>
</feature>
<dbReference type="Gene3D" id="3.40.1000.10">
    <property type="entry name" value="Mog1/PsbP, alpha/beta/alpha sandwich"/>
    <property type="match status" value="1"/>
</dbReference>
<keyword evidence="3" id="KW-1185">Reference proteome</keyword>
<protein>
    <recommendedName>
        <fullName evidence="4">DUF1795 domain-containing protein</fullName>
    </recommendedName>
</protein>
<comment type="caution">
    <text evidence="2">The sequence shown here is derived from an EMBL/GenBank/DDBJ whole genome shotgun (WGS) entry which is preliminary data.</text>
</comment>
<evidence type="ECO:0000313" key="3">
    <source>
        <dbReference type="Proteomes" id="UP000481872"/>
    </source>
</evidence>
<keyword evidence="1" id="KW-0732">Signal</keyword>
<organism evidence="2 3">
    <name type="scientific">Clostridium senegalense</name>
    <dbReference type="NCBI Taxonomy" id="1465809"/>
    <lineage>
        <taxon>Bacteria</taxon>
        <taxon>Bacillati</taxon>
        <taxon>Bacillota</taxon>
        <taxon>Clostridia</taxon>
        <taxon>Eubacteriales</taxon>
        <taxon>Clostridiaceae</taxon>
        <taxon>Clostridium</taxon>
    </lineage>
</organism>
<proteinExistence type="predicted"/>
<evidence type="ECO:0008006" key="4">
    <source>
        <dbReference type="Google" id="ProtNLM"/>
    </source>
</evidence>
<accession>A0A6M0H410</accession>
<dbReference type="PROSITE" id="PS51257">
    <property type="entry name" value="PROKAR_LIPOPROTEIN"/>
    <property type="match status" value="1"/>
</dbReference>
<dbReference type="Proteomes" id="UP000481872">
    <property type="component" value="Unassembled WGS sequence"/>
</dbReference>
<dbReference type="EMBL" id="JAAGPU010000010">
    <property type="protein sequence ID" value="NEU04591.1"/>
    <property type="molecule type" value="Genomic_DNA"/>
</dbReference>
<name>A0A6M0H410_9CLOT</name>
<reference evidence="2 3" key="1">
    <citation type="submission" date="2020-02" db="EMBL/GenBank/DDBJ databases">
        <title>Genome assembly of a novel Clostridium senegalense strain.</title>
        <authorList>
            <person name="Gupta T.B."/>
            <person name="Jauregui R."/>
            <person name="Maclean P."/>
            <person name="Nawarathana A."/>
            <person name="Brightwell G."/>
        </authorList>
    </citation>
    <scope>NUCLEOTIDE SEQUENCE [LARGE SCALE GENOMIC DNA]</scope>
    <source>
        <strain evidence="2 3">AGRFS4</strain>
    </source>
</reference>
<gene>
    <name evidence="2" type="ORF">G3M99_06890</name>
</gene>